<dbReference type="SUPFAM" id="SSF50939">
    <property type="entry name" value="Sialidases"/>
    <property type="match status" value="1"/>
</dbReference>
<dbReference type="Gene3D" id="2.120.10.10">
    <property type="match status" value="1"/>
</dbReference>
<accession>A0A841T100</accession>
<name>A0A841T100_9BACL</name>
<gene>
    <name evidence="3" type="ORF">H7B67_16700</name>
</gene>
<dbReference type="InterPro" id="IPR010496">
    <property type="entry name" value="AL/BT2_dom"/>
</dbReference>
<proteinExistence type="predicted"/>
<evidence type="ECO:0000313" key="4">
    <source>
        <dbReference type="Proteomes" id="UP000535838"/>
    </source>
</evidence>
<dbReference type="Proteomes" id="UP000535838">
    <property type="component" value="Unassembled WGS sequence"/>
</dbReference>
<dbReference type="AlphaFoldDB" id="A0A841T100"/>
<dbReference type="InterPro" id="IPR036278">
    <property type="entry name" value="Sialidase_sf"/>
</dbReference>
<feature type="chain" id="PRO_5032635055" evidence="1">
    <location>
        <begin position="24"/>
        <end position="716"/>
    </location>
</feature>
<dbReference type="CDD" id="cd15482">
    <property type="entry name" value="Sialidase_non-viral"/>
    <property type="match status" value="1"/>
</dbReference>
<dbReference type="Pfam" id="PF06439">
    <property type="entry name" value="3keto-disac_hyd"/>
    <property type="match status" value="2"/>
</dbReference>
<feature type="signal peptide" evidence="1">
    <location>
        <begin position="1"/>
        <end position="23"/>
    </location>
</feature>
<feature type="domain" description="3-keto-alpha-glucoside-1,2-lyase/3-keto-2-hydroxy-glucal hydratase" evidence="2">
    <location>
        <begin position="389"/>
        <end position="544"/>
    </location>
</feature>
<evidence type="ECO:0000313" key="3">
    <source>
        <dbReference type="EMBL" id="MBB6635760.1"/>
    </source>
</evidence>
<keyword evidence="1" id="KW-0732">Signal</keyword>
<dbReference type="EMBL" id="JACJVQ010000014">
    <property type="protein sequence ID" value="MBB6635760.1"/>
    <property type="molecule type" value="Genomic_DNA"/>
</dbReference>
<reference evidence="3 4" key="1">
    <citation type="submission" date="2020-08" db="EMBL/GenBank/DDBJ databases">
        <title>Cohnella phylogeny.</title>
        <authorList>
            <person name="Dunlap C."/>
        </authorList>
    </citation>
    <scope>NUCLEOTIDE SEQUENCE [LARGE SCALE GENOMIC DNA]</scope>
    <source>
        <strain evidence="3 4">DSM 25241</strain>
    </source>
</reference>
<dbReference type="PANTHER" id="PTHR38792">
    <property type="entry name" value="BNR/ASP-BOX REPEAT DOMAIN PROTEIN (AFU_ORTHOLOGUE AFUA_7G06430)-RELATED"/>
    <property type="match status" value="1"/>
</dbReference>
<feature type="domain" description="3-keto-alpha-glucoside-1,2-lyase/3-keto-2-hydroxy-glucal hydratase" evidence="2">
    <location>
        <begin position="553"/>
        <end position="715"/>
    </location>
</feature>
<organism evidence="3 4">
    <name type="scientific">Cohnella thailandensis</name>
    <dbReference type="NCBI Taxonomy" id="557557"/>
    <lineage>
        <taxon>Bacteria</taxon>
        <taxon>Bacillati</taxon>
        <taxon>Bacillota</taxon>
        <taxon>Bacilli</taxon>
        <taxon>Bacillales</taxon>
        <taxon>Paenibacillaceae</taxon>
        <taxon>Cohnella</taxon>
    </lineage>
</organism>
<dbReference type="PANTHER" id="PTHR38792:SF3">
    <property type="entry name" value="BNR_ASP-BOX REPEAT DOMAIN PROTEIN (AFU_ORTHOLOGUE AFUA_7G06430)-RELATED"/>
    <property type="match status" value="1"/>
</dbReference>
<dbReference type="Gene3D" id="2.60.120.560">
    <property type="entry name" value="Exo-inulinase, domain 1"/>
    <property type="match status" value="2"/>
</dbReference>
<sequence>MKKSVSFLLALILILSIGAQAFAEGGPATVQSEVTVHNQPTFTDAGTDARGFSPGTYGSEYGRMLKLANGNWLAVYTIYDNNGYTRVSTGGTKLQVARSTDNARTWTVLNTIADPGRDLDNGQMIQLENGDVLLAARSVRWQESYTLPVYKSTDGGSSWTFLSTIDSNIGTPGSLGSPDRGIYEPHMGLLGDGRLAVFYANEKYALSSPAYSQIISMKVSTNGGSSWDSEIFAAWDPANSASRPGMPVWTKMTNGKYFLTYEVCGTAGCNVYYKISNDGVTWSSGIGTPIPGQNGAPYVLSLSDGRLAVTSNGSALSFSNDYGATWYANDQALWPGAFPDYYWGSLYQTGTNEIAAMTSAKRTVGGHNVKIKFLTLPTGFSDGFSGTDSNWTKYEGTWTVSGGAYNVSSTSAAKAIANPYVSLVNYAAEADITLTSAGQASLIFDVTSPGNGTDAFKGYGAGIDSGGVLWLGRFNNNYTQLASASVAISMNVAYKLKVVKNFGRIQVFLDNVLKIDYTDTTYNRGTIGLRGGFGNTARFDNVTVTPHTYSNGFDSNTDSEWTRYGGTWSLSGGVYTVASPTAFAKSVLNQRTTGEKYTLEGQIRLNDSGEGSLIWNVQNPAVGTDSFQGYGAGIFASGSVWLGKFNNNFTSLGNATLPISPGTWYTLKIVVAGYRIQVYVNNTLYIDRTDSSYTNGSVGVRAGYNNNVSFDSIKIY</sequence>
<dbReference type="GO" id="GO:0016787">
    <property type="term" value="F:hydrolase activity"/>
    <property type="evidence" value="ECO:0007669"/>
    <property type="project" value="InterPro"/>
</dbReference>
<evidence type="ECO:0000259" key="2">
    <source>
        <dbReference type="Pfam" id="PF06439"/>
    </source>
</evidence>
<keyword evidence="4" id="KW-1185">Reference proteome</keyword>
<protein>
    <submittedName>
        <fullName evidence="3">DUF1080 domain-containing protein</fullName>
    </submittedName>
</protein>
<evidence type="ECO:0000256" key="1">
    <source>
        <dbReference type="SAM" id="SignalP"/>
    </source>
</evidence>
<comment type="caution">
    <text evidence="3">The sequence shown here is derived from an EMBL/GenBank/DDBJ whole genome shotgun (WGS) entry which is preliminary data.</text>
</comment>